<evidence type="ECO:0000313" key="3">
    <source>
        <dbReference type="Proteomes" id="UP000593565"/>
    </source>
</evidence>
<dbReference type="PANTHER" id="PTHR12000:SF21">
    <property type="entry name" value="LEGUMAIN-RELATED"/>
    <property type="match status" value="1"/>
</dbReference>
<dbReference type="GO" id="GO:0051603">
    <property type="term" value="P:proteolysis involved in protein catabolic process"/>
    <property type="evidence" value="ECO:0007669"/>
    <property type="project" value="TreeGrafter"/>
</dbReference>
<reference evidence="2 3" key="1">
    <citation type="submission" date="2020-02" db="EMBL/GenBank/DDBJ databases">
        <title>A chromosome-scale genome assembly of the black bullhead catfish (Ameiurus melas).</title>
        <authorList>
            <person name="Wen M."/>
            <person name="Zham M."/>
            <person name="Cabau C."/>
            <person name="Klopp C."/>
            <person name="Donnadieu C."/>
            <person name="Roques C."/>
            <person name="Bouchez O."/>
            <person name="Lampietro C."/>
            <person name="Jouanno E."/>
            <person name="Herpin A."/>
            <person name="Louis A."/>
            <person name="Berthelot C."/>
            <person name="Parey E."/>
            <person name="Roest-Crollius H."/>
            <person name="Braasch I."/>
            <person name="Postlethwait J."/>
            <person name="Robinson-Rechavi M."/>
            <person name="Echchiki A."/>
            <person name="Begum T."/>
            <person name="Montfort J."/>
            <person name="Schartl M."/>
            <person name="Bobe J."/>
            <person name="Guiguen Y."/>
        </authorList>
    </citation>
    <scope>NUCLEOTIDE SEQUENCE [LARGE SCALE GENOMIC DNA]</scope>
    <source>
        <strain evidence="2">M_S1</strain>
        <tissue evidence="2">Blood</tissue>
    </source>
</reference>
<dbReference type="Proteomes" id="UP000593565">
    <property type="component" value="Unassembled WGS sequence"/>
</dbReference>
<comment type="similarity">
    <text evidence="1">Belongs to the peptidase C13 family.</text>
</comment>
<sequence length="182" mass="19917">MADRKGKQWVLLAAGSYGWENYRHQADVCHAYQVVSMNGIPDEQIVVMMYDDIAHNDENPTQGTIINAPNGPNVYSGVPKDYTGEDVSAENFLAVLSGDSSAVKKTGRKKVIQSGENDSIFVYLSAHGGDGIFCFPDSTLYAHDLIQTLNTMAENHKFSKMVIYMGSGHSGSMLYQLSQING</sequence>
<protein>
    <recommendedName>
        <fullName evidence="4">Legumain</fullName>
    </recommendedName>
</protein>
<evidence type="ECO:0000313" key="2">
    <source>
        <dbReference type="EMBL" id="KAF4084735.1"/>
    </source>
</evidence>
<evidence type="ECO:0000256" key="1">
    <source>
        <dbReference type="ARBA" id="ARBA00009941"/>
    </source>
</evidence>
<dbReference type="Gene3D" id="3.40.50.1460">
    <property type="match status" value="1"/>
</dbReference>
<dbReference type="GO" id="GO:0005773">
    <property type="term" value="C:vacuole"/>
    <property type="evidence" value="ECO:0007669"/>
    <property type="project" value="GOC"/>
</dbReference>
<organism evidence="2 3">
    <name type="scientific">Ameiurus melas</name>
    <name type="common">Black bullhead</name>
    <name type="synonym">Silurus melas</name>
    <dbReference type="NCBI Taxonomy" id="219545"/>
    <lineage>
        <taxon>Eukaryota</taxon>
        <taxon>Metazoa</taxon>
        <taxon>Chordata</taxon>
        <taxon>Craniata</taxon>
        <taxon>Vertebrata</taxon>
        <taxon>Euteleostomi</taxon>
        <taxon>Actinopterygii</taxon>
        <taxon>Neopterygii</taxon>
        <taxon>Teleostei</taxon>
        <taxon>Ostariophysi</taxon>
        <taxon>Siluriformes</taxon>
        <taxon>Ictaluridae</taxon>
        <taxon>Ameiurus</taxon>
    </lineage>
</organism>
<dbReference type="PANTHER" id="PTHR12000">
    <property type="entry name" value="HEMOGLOBINASE FAMILY MEMBER"/>
    <property type="match status" value="1"/>
</dbReference>
<dbReference type="AlphaFoldDB" id="A0A7J6APQ0"/>
<accession>A0A7J6APQ0</accession>
<dbReference type="GO" id="GO:0004197">
    <property type="term" value="F:cysteine-type endopeptidase activity"/>
    <property type="evidence" value="ECO:0007669"/>
    <property type="project" value="TreeGrafter"/>
</dbReference>
<dbReference type="PRINTS" id="PR00776">
    <property type="entry name" value="HEMOGLOBNASE"/>
</dbReference>
<keyword evidence="3" id="KW-1185">Reference proteome</keyword>
<dbReference type="InterPro" id="IPR001096">
    <property type="entry name" value="Peptidase_C13"/>
</dbReference>
<dbReference type="Pfam" id="PF01650">
    <property type="entry name" value="Peptidase_C13"/>
    <property type="match status" value="1"/>
</dbReference>
<proteinExistence type="inferred from homology"/>
<comment type="caution">
    <text evidence="2">The sequence shown here is derived from an EMBL/GenBank/DDBJ whole genome shotgun (WGS) entry which is preliminary data.</text>
</comment>
<dbReference type="EMBL" id="JAAGNN010000009">
    <property type="protein sequence ID" value="KAF4084735.1"/>
    <property type="molecule type" value="Genomic_DNA"/>
</dbReference>
<gene>
    <name evidence="2" type="ORF">AMELA_G00109420</name>
</gene>
<name>A0A7J6APQ0_AMEME</name>
<dbReference type="GO" id="GO:0006624">
    <property type="term" value="P:vacuolar protein processing"/>
    <property type="evidence" value="ECO:0007669"/>
    <property type="project" value="TreeGrafter"/>
</dbReference>
<evidence type="ECO:0008006" key="4">
    <source>
        <dbReference type="Google" id="ProtNLM"/>
    </source>
</evidence>